<dbReference type="KEGG" id="chya:V22_07030"/>
<feature type="compositionally biased region" description="Basic and acidic residues" evidence="1">
    <location>
        <begin position="1"/>
        <end position="11"/>
    </location>
</feature>
<dbReference type="RefSeq" id="WP_197439907.1">
    <property type="nucleotide sequence ID" value="NZ_CP036316.1"/>
</dbReference>
<feature type="compositionally biased region" description="Polar residues" evidence="1">
    <location>
        <begin position="76"/>
        <end position="90"/>
    </location>
</feature>
<proteinExistence type="predicted"/>
<feature type="compositionally biased region" description="Polar residues" evidence="1">
    <location>
        <begin position="43"/>
        <end position="56"/>
    </location>
</feature>
<organism evidence="2 3">
    <name type="scientific">Calycomorphotria hydatis</name>
    <dbReference type="NCBI Taxonomy" id="2528027"/>
    <lineage>
        <taxon>Bacteria</taxon>
        <taxon>Pseudomonadati</taxon>
        <taxon>Planctomycetota</taxon>
        <taxon>Planctomycetia</taxon>
        <taxon>Planctomycetales</taxon>
        <taxon>Planctomycetaceae</taxon>
        <taxon>Calycomorphotria</taxon>
    </lineage>
</organism>
<reference evidence="2 3" key="1">
    <citation type="submission" date="2019-02" db="EMBL/GenBank/DDBJ databases">
        <title>Deep-cultivation of Planctomycetes and their phenomic and genomic characterization uncovers novel biology.</title>
        <authorList>
            <person name="Wiegand S."/>
            <person name="Jogler M."/>
            <person name="Boedeker C."/>
            <person name="Pinto D."/>
            <person name="Vollmers J."/>
            <person name="Rivas-Marin E."/>
            <person name="Kohn T."/>
            <person name="Peeters S.H."/>
            <person name="Heuer A."/>
            <person name="Rast P."/>
            <person name="Oberbeckmann S."/>
            <person name="Bunk B."/>
            <person name="Jeske O."/>
            <person name="Meyerdierks A."/>
            <person name="Storesund J.E."/>
            <person name="Kallscheuer N."/>
            <person name="Luecker S."/>
            <person name="Lage O.M."/>
            <person name="Pohl T."/>
            <person name="Merkel B.J."/>
            <person name="Hornburger P."/>
            <person name="Mueller R.-W."/>
            <person name="Bruemmer F."/>
            <person name="Labrenz M."/>
            <person name="Spormann A.M."/>
            <person name="Op den Camp H."/>
            <person name="Overmann J."/>
            <person name="Amann R."/>
            <person name="Jetten M.S.M."/>
            <person name="Mascher T."/>
            <person name="Medema M.H."/>
            <person name="Devos D.P."/>
            <person name="Kaster A.-K."/>
            <person name="Ovreas L."/>
            <person name="Rohde M."/>
            <person name="Galperin M.Y."/>
            <person name="Jogler C."/>
        </authorList>
    </citation>
    <scope>NUCLEOTIDE SEQUENCE [LARGE SCALE GENOMIC DNA]</scope>
    <source>
        <strain evidence="2 3">V22</strain>
    </source>
</reference>
<dbReference type="AlphaFoldDB" id="A0A517T567"/>
<keyword evidence="3" id="KW-1185">Reference proteome</keyword>
<protein>
    <submittedName>
        <fullName evidence="2">Uncharacterized protein</fullName>
    </submittedName>
</protein>
<feature type="compositionally biased region" description="Basic and acidic residues" evidence="1">
    <location>
        <begin position="198"/>
        <end position="207"/>
    </location>
</feature>
<dbReference type="EMBL" id="CP036316">
    <property type="protein sequence ID" value="QDT63481.1"/>
    <property type="molecule type" value="Genomic_DNA"/>
</dbReference>
<evidence type="ECO:0000313" key="2">
    <source>
        <dbReference type="EMBL" id="QDT63481.1"/>
    </source>
</evidence>
<dbReference type="Proteomes" id="UP000319976">
    <property type="component" value="Chromosome"/>
</dbReference>
<accession>A0A517T567</accession>
<gene>
    <name evidence="2" type="ORF">V22_07030</name>
</gene>
<feature type="region of interest" description="Disordered" evidence="1">
    <location>
        <begin position="1"/>
        <end position="139"/>
    </location>
</feature>
<name>A0A517T567_9PLAN</name>
<feature type="region of interest" description="Disordered" evidence="1">
    <location>
        <begin position="186"/>
        <end position="207"/>
    </location>
</feature>
<sequence>MRPEMEAKQHGQSEMTSSVEIDLMTQGGLQSDEQDFELGPQFSAVTPDSLPAQTSEAGDAETDANLAAAGNDTDSDVPSIQIKQQPASEQQEPRKARKKSRPKRTGDPLLDMALEQEHETAHKAKSPADKANEPPQRVDGGYLVTCPCPIHCRIKIREQHCGKVGRCPNPSCDALFHAPADIPERAVAASKQSNSGTKSERGTTESQVPDRIEVLAAGDFKFWLRDVQWISVAPDKVKRKVGSLANKGRACDLVFSETMLLVFETGGGGMFSRVTPQSVRQNVAAHLKQEKPVEELPATSSLAIDRELAVAEMTVEYPPASEEDSRFGGVAIFGEGNIAVRLPASTESDHIDFLFMKLSQFRALAHQLRDRFDWPRFGVDCPLPLHDEYEDLRCHYLDQPLRSLKHEKFYHADDHFTLEEDGWRCGSCGLVVSESARKKEKIGGLNGNGLAKAHCPKCNGTFGQHPLVLLKKKDSDS</sequence>
<feature type="compositionally biased region" description="Basic and acidic residues" evidence="1">
    <location>
        <begin position="115"/>
        <end position="132"/>
    </location>
</feature>
<evidence type="ECO:0000256" key="1">
    <source>
        <dbReference type="SAM" id="MobiDB-lite"/>
    </source>
</evidence>
<evidence type="ECO:0000313" key="3">
    <source>
        <dbReference type="Proteomes" id="UP000319976"/>
    </source>
</evidence>